<keyword evidence="3" id="KW-1185">Reference proteome</keyword>
<reference evidence="2 3" key="2">
    <citation type="submission" date="2018-11" db="EMBL/GenBank/DDBJ databases">
        <authorList>
            <consortium name="Pathogen Informatics"/>
        </authorList>
    </citation>
    <scope>NUCLEOTIDE SEQUENCE [LARGE SCALE GENOMIC DNA]</scope>
</reference>
<evidence type="ECO:0000256" key="1">
    <source>
        <dbReference type="SAM" id="MobiDB-lite"/>
    </source>
</evidence>
<organism evidence="4">
    <name type="scientific">Soboliphyme baturini</name>
    <dbReference type="NCBI Taxonomy" id="241478"/>
    <lineage>
        <taxon>Eukaryota</taxon>
        <taxon>Metazoa</taxon>
        <taxon>Ecdysozoa</taxon>
        <taxon>Nematoda</taxon>
        <taxon>Enoplea</taxon>
        <taxon>Dorylaimia</taxon>
        <taxon>Dioctophymatida</taxon>
        <taxon>Dioctophymatoidea</taxon>
        <taxon>Soboliphymatidae</taxon>
        <taxon>Soboliphyme</taxon>
    </lineage>
</organism>
<name>A0A183J211_9BILA</name>
<proteinExistence type="predicted"/>
<dbReference type="EMBL" id="UZAM01013332">
    <property type="protein sequence ID" value="VDP27146.1"/>
    <property type="molecule type" value="Genomic_DNA"/>
</dbReference>
<sequence length="118" mass="13591">MDIRLSRIRDADDDDDESMCCPFRGVFLPRLVLRLSALVTSPRASRRASDDGHERRDTRLSMVFDRNRDRDVISLDGTSEELTTLRRSVRSRSEAASFIVTKVDPDDDELPFLSYRLV</sequence>
<accession>A0A183J211</accession>
<evidence type="ECO:0000313" key="3">
    <source>
        <dbReference type="Proteomes" id="UP000270296"/>
    </source>
</evidence>
<reference evidence="4" key="1">
    <citation type="submission" date="2016-06" db="UniProtKB">
        <authorList>
            <consortium name="WormBaseParasite"/>
        </authorList>
    </citation>
    <scope>IDENTIFICATION</scope>
</reference>
<dbReference type="AlphaFoldDB" id="A0A183J211"/>
<evidence type="ECO:0000313" key="2">
    <source>
        <dbReference type="EMBL" id="VDP27146.1"/>
    </source>
</evidence>
<dbReference type="Proteomes" id="UP000270296">
    <property type="component" value="Unassembled WGS sequence"/>
</dbReference>
<dbReference type="WBParaSite" id="SBAD_0001026001-mRNA-1">
    <property type="protein sequence ID" value="SBAD_0001026001-mRNA-1"/>
    <property type="gene ID" value="SBAD_0001026001"/>
</dbReference>
<gene>
    <name evidence="2" type="ORF">SBAD_LOCUS9909</name>
</gene>
<feature type="region of interest" description="Disordered" evidence="1">
    <location>
        <begin position="40"/>
        <end position="59"/>
    </location>
</feature>
<feature type="compositionally biased region" description="Basic and acidic residues" evidence="1">
    <location>
        <begin position="47"/>
        <end position="59"/>
    </location>
</feature>
<evidence type="ECO:0000313" key="4">
    <source>
        <dbReference type="WBParaSite" id="SBAD_0001026001-mRNA-1"/>
    </source>
</evidence>
<protein>
    <submittedName>
        <fullName evidence="2 4">Uncharacterized protein</fullName>
    </submittedName>
</protein>